<dbReference type="PANTHER" id="PTHR42973">
    <property type="entry name" value="BINDING OXIDOREDUCTASE, PUTATIVE (AFU_ORTHOLOGUE AFUA_1G17690)-RELATED"/>
    <property type="match status" value="1"/>
</dbReference>
<comment type="similarity">
    <text evidence="2">Belongs to the oxygen-dependent FAD-linked oxidoreductase family.</text>
</comment>
<evidence type="ECO:0000313" key="9">
    <source>
        <dbReference type="Proteomes" id="UP000249402"/>
    </source>
</evidence>
<evidence type="ECO:0000313" key="8">
    <source>
        <dbReference type="EMBL" id="RAL04785.1"/>
    </source>
</evidence>
<dbReference type="STRING" id="1448316.A0A395HCA8"/>
<dbReference type="OrthoDB" id="9996127at2759"/>
<dbReference type="InterPro" id="IPR016169">
    <property type="entry name" value="FAD-bd_PCMH_sub2"/>
</dbReference>
<dbReference type="Proteomes" id="UP000249402">
    <property type="component" value="Unassembled WGS sequence"/>
</dbReference>
<evidence type="ECO:0000256" key="1">
    <source>
        <dbReference type="ARBA" id="ARBA00001974"/>
    </source>
</evidence>
<name>A0A395HCA8_9EURO</name>
<sequence>MGAMSTWKVWITGVFLAVFLTDRLTNAIAFRRENITTTLGPQLSNGAQIILPHNAGFVQATQRWSLFDPPHFTAVVEVGTEEDIATTVKFANKNNIPFLAVTGSHGTIACLGKFNGIEIRMRKLNSTVISEDGKTATFGGGKRSGEVIEALWAAGKQTVSGICECTGFLGPALGGGHGVLQGKYGIASDQFVSMRMVTADGAIREVSSSGPNSDLWWAMQGAGHNFGIVTSITSKVYDVPDGGLWSYETYVFSYDKVEAVFETINWLAQHQPPGMFNRDVIYRNPSVDPKNPILQVDLLQESVSAVAPNFTSPFRKLGPMSVGSGSGTYKDIPKWTGVNFNSIACNVADTSKIRFPIGLVSYNATAQQALMDTFSQVIGPDSPFNVSQVLFEGYSMYGVKAVPDNATAFPHRGDNQLVTVAMVNAPRPELDAQAVRIGNKLRQVLLEGSGSTELHAYVNYAAGTESLQNLYGFEPWRLKRLKELKAKYDPQDRFGYYAPIPV</sequence>
<dbReference type="InterPro" id="IPR006094">
    <property type="entry name" value="Oxid_FAD_bind_N"/>
</dbReference>
<keyword evidence="6" id="KW-0732">Signal</keyword>
<feature type="signal peptide" evidence="6">
    <location>
        <begin position="1"/>
        <end position="27"/>
    </location>
</feature>
<dbReference type="InterPro" id="IPR016166">
    <property type="entry name" value="FAD-bd_PCMH"/>
</dbReference>
<evidence type="ECO:0000256" key="4">
    <source>
        <dbReference type="ARBA" id="ARBA00022827"/>
    </source>
</evidence>
<dbReference type="RefSeq" id="XP_025579112.1">
    <property type="nucleotide sequence ID" value="XM_025714286.1"/>
</dbReference>
<keyword evidence="9" id="KW-1185">Reference proteome</keyword>
<keyword evidence="3" id="KW-0285">Flavoprotein</keyword>
<dbReference type="PANTHER" id="PTHR42973:SF9">
    <property type="entry name" value="FAD-BINDING PCMH-TYPE DOMAIN-CONTAINING PROTEIN-RELATED"/>
    <property type="match status" value="1"/>
</dbReference>
<dbReference type="EMBL" id="KZ824423">
    <property type="protein sequence ID" value="RAL04785.1"/>
    <property type="molecule type" value="Genomic_DNA"/>
</dbReference>
<dbReference type="PROSITE" id="PS51387">
    <property type="entry name" value="FAD_PCMH"/>
    <property type="match status" value="1"/>
</dbReference>
<dbReference type="VEuPathDB" id="FungiDB:BO80DRAFT_208649"/>
<dbReference type="GO" id="GO:0016491">
    <property type="term" value="F:oxidoreductase activity"/>
    <property type="evidence" value="ECO:0007669"/>
    <property type="project" value="UniProtKB-KW"/>
</dbReference>
<dbReference type="InterPro" id="IPR012951">
    <property type="entry name" value="BBE"/>
</dbReference>
<evidence type="ECO:0000256" key="2">
    <source>
        <dbReference type="ARBA" id="ARBA00005466"/>
    </source>
</evidence>
<dbReference type="InterPro" id="IPR036318">
    <property type="entry name" value="FAD-bd_PCMH-like_sf"/>
</dbReference>
<accession>A0A395HCA8</accession>
<protein>
    <submittedName>
        <fullName evidence="8">FAD-binding domain-containing protein</fullName>
    </submittedName>
</protein>
<evidence type="ECO:0000259" key="7">
    <source>
        <dbReference type="PROSITE" id="PS51387"/>
    </source>
</evidence>
<feature type="domain" description="FAD-binding PCMH-type" evidence="7">
    <location>
        <begin position="67"/>
        <end position="239"/>
    </location>
</feature>
<dbReference type="GO" id="GO:0071949">
    <property type="term" value="F:FAD binding"/>
    <property type="evidence" value="ECO:0007669"/>
    <property type="project" value="InterPro"/>
</dbReference>
<proteinExistence type="inferred from homology"/>
<evidence type="ECO:0000256" key="3">
    <source>
        <dbReference type="ARBA" id="ARBA00022630"/>
    </source>
</evidence>
<evidence type="ECO:0000256" key="6">
    <source>
        <dbReference type="SAM" id="SignalP"/>
    </source>
</evidence>
<evidence type="ECO:0000256" key="5">
    <source>
        <dbReference type="ARBA" id="ARBA00023002"/>
    </source>
</evidence>
<dbReference type="SUPFAM" id="SSF56176">
    <property type="entry name" value="FAD-binding/transporter-associated domain-like"/>
    <property type="match status" value="1"/>
</dbReference>
<dbReference type="InterPro" id="IPR050416">
    <property type="entry name" value="FAD-linked_Oxidoreductase"/>
</dbReference>
<dbReference type="Gene3D" id="3.40.462.20">
    <property type="match status" value="1"/>
</dbReference>
<gene>
    <name evidence="8" type="ORF">BO80DRAFT_208649</name>
</gene>
<dbReference type="AlphaFoldDB" id="A0A395HCA8"/>
<dbReference type="Gene3D" id="3.30.465.10">
    <property type="match status" value="1"/>
</dbReference>
<dbReference type="Pfam" id="PF01565">
    <property type="entry name" value="FAD_binding_4"/>
    <property type="match status" value="1"/>
</dbReference>
<reference evidence="8 9" key="1">
    <citation type="submission" date="2018-02" db="EMBL/GenBank/DDBJ databases">
        <title>The genomes of Aspergillus section Nigri reveals drivers in fungal speciation.</title>
        <authorList>
            <consortium name="DOE Joint Genome Institute"/>
            <person name="Vesth T.C."/>
            <person name="Nybo J."/>
            <person name="Theobald S."/>
            <person name="Brandl J."/>
            <person name="Frisvad J.C."/>
            <person name="Nielsen K.F."/>
            <person name="Lyhne E.K."/>
            <person name="Kogle M.E."/>
            <person name="Kuo A."/>
            <person name="Riley R."/>
            <person name="Clum A."/>
            <person name="Nolan M."/>
            <person name="Lipzen A."/>
            <person name="Salamov A."/>
            <person name="Henrissat B."/>
            <person name="Wiebenga A."/>
            <person name="De vries R.P."/>
            <person name="Grigoriev I.V."/>
            <person name="Mortensen U.H."/>
            <person name="Andersen M.R."/>
            <person name="Baker S.E."/>
        </authorList>
    </citation>
    <scope>NUCLEOTIDE SEQUENCE [LARGE SCALE GENOMIC DNA]</scope>
    <source>
        <strain evidence="8 9">CBS 121593</strain>
    </source>
</reference>
<comment type="cofactor">
    <cofactor evidence="1">
        <name>FAD</name>
        <dbReference type="ChEBI" id="CHEBI:57692"/>
    </cofactor>
</comment>
<keyword evidence="5" id="KW-0560">Oxidoreductase</keyword>
<keyword evidence="4" id="KW-0274">FAD</keyword>
<organism evidence="8 9">
    <name type="scientific">Aspergillus ibericus CBS 121593</name>
    <dbReference type="NCBI Taxonomy" id="1448316"/>
    <lineage>
        <taxon>Eukaryota</taxon>
        <taxon>Fungi</taxon>
        <taxon>Dikarya</taxon>
        <taxon>Ascomycota</taxon>
        <taxon>Pezizomycotina</taxon>
        <taxon>Eurotiomycetes</taxon>
        <taxon>Eurotiomycetidae</taxon>
        <taxon>Eurotiales</taxon>
        <taxon>Aspergillaceae</taxon>
        <taxon>Aspergillus</taxon>
        <taxon>Aspergillus subgen. Circumdati</taxon>
    </lineage>
</organism>
<dbReference type="Pfam" id="PF08031">
    <property type="entry name" value="BBE"/>
    <property type="match status" value="1"/>
</dbReference>
<dbReference type="GeneID" id="37219151"/>
<feature type="chain" id="PRO_5017383588" evidence="6">
    <location>
        <begin position="28"/>
        <end position="502"/>
    </location>
</feature>